<reference evidence="4" key="1">
    <citation type="journal article" date="2020" name="Plant Biotechnol. J.">
        <title>The pomegranate (Punica granatum L.) draft genome dissects genetic divergence between soft- and hard-seeded cultivars.</title>
        <authorList>
            <person name="Luo X."/>
            <person name="Li H."/>
            <person name="Wu Z."/>
            <person name="Yao W."/>
            <person name="Zhao P."/>
            <person name="Cao D."/>
            <person name="Yu H."/>
            <person name="Li K."/>
            <person name="Poudel K."/>
            <person name="Zhao D."/>
            <person name="Zhang F."/>
            <person name="Xia X."/>
            <person name="Chen L."/>
            <person name="Wang Q."/>
            <person name="Jing D."/>
            <person name="Cao S."/>
        </authorList>
    </citation>
    <scope>NUCLEOTIDE SEQUENCE [LARGE SCALE GENOMIC DNA]</scope>
</reference>
<dbReference type="InterPro" id="IPR003591">
    <property type="entry name" value="Leu-rich_rpt_typical-subtyp"/>
</dbReference>
<organism evidence="4 6">
    <name type="scientific">Punica granatum</name>
    <name type="common">Pomegranate</name>
    <dbReference type="NCBI Taxonomy" id="22663"/>
    <lineage>
        <taxon>Eukaryota</taxon>
        <taxon>Viridiplantae</taxon>
        <taxon>Streptophyta</taxon>
        <taxon>Embryophyta</taxon>
        <taxon>Tracheophyta</taxon>
        <taxon>Spermatophyta</taxon>
        <taxon>Magnoliopsida</taxon>
        <taxon>eudicotyledons</taxon>
        <taxon>Gunneridae</taxon>
        <taxon>Pentapetalae</taxon>
        <taxon>rosids</taxon>
        <taxon>malvids</taxon>
        <taxon>Myrtales</taxon>
        <taxon>Lythraceae</taxon>
        <taxon>Punica</taxon>
    </lineage>
</organism>
<evidence type="ECO:0000256" key="3">
    <source>
        <dbReference type="ARBA" id="ARBA00023180"/>
    </source>
</evidence>
<dbReference type="Pfam" id="PF13516">
    <property type="entry name" value="LRR_6"/>
    <property type="match status" value="1"/>
</dbReference>
<keyword evidence="2" id="KW-0677">Repeat</keyword>
<dbReference type="GeneID" id="116200687"/>
<dbReference type="InterPro" id="IPR025875">
    <property type="entry name" value="Leu-rich_rpt_4"/>
</dbReference>
<dbReference type="PROSITE" id="PS51450">
    <property type="entry name" value="LRR"/>
    <property type="match status" value="2"/>
</dbReference>
<protein>
    <submittedName>
        <fullName evidence="5 6">Receptor-like protein 14</fullName>
    </submittedName>
</protein>
<dbReference type="Pfam" id="PF00560">
    <property type="entry name" value="LRR_1"/>
    <property type="match status" value="2"/>
</dbReference>
<dbReference type="Pfam" id="PF12799">
    <property type="entry name" value="LRR_4"/>
    <property type="match status" value="1"/>
</dbReference>
<dbReference type="Gene3D" id="3.80.10.10">
    <property type="entry name" value="Ribonuclease Inhibitor"/>
    <property type="match status" value="1"/>
</dbReference>
<dbReference type="InterPro" id="IPR050647">
    <property type="entry name" value="Plant_LRR-RLKs"/>
</dbReference>
<dbReference type="SMART" id="SM00365">
    <property type="entry name" value="LRR_SD22"/>
    <property type="match status" value="4"/>
</dbReference>
<dbReference type="InterPro" id="IPR001611">
    <property type="entry name" value="Leu-rich_rpt"/>
</dbReference>
<keyword evidence="3" id="KW-0325">Glycoprotein</keyword>
<dbReference type="RefSeq" id="XP_031387401.1">
    <property type="nucleotide sequence ID" value="XM_031531541.1"/>
</dbReference>
<keyword evidence="4" id="KW-1185">Reference proteome</keyword>
<evidence type="ECO:0000313" key="6">
    <source>
        <dbReference type="RefSeq" id="XP_031387401.1"/>
    </source>
</evidence>
<gene>
    <name evidence="5 6" type="primary">LOC116200687</name>
</gene>
<sequence length="284" mass="31648">MFLGNYQLSSQDQLSIIWNMTSLEHLLIGWNYLNDSIYEGFTNTLRLKSLRSLDLRDNHLKKVPDLDGLPSLTELYLNENSLEHLNNLKGLKLEVLDLSRNDPLLSSEDVLSIIWNMTSLKHLSIGWNNLNDSIFEGKTSLCELTGLEELDISGNDFVGSIPPCLSNMTSLYTLGLSDNHFGGAIPPSLFSSHRSLEYISLSGNAFEGSFSLASLANNSELKVFDLRDNSHRLTLETGDAPHASSHQLIHFGLSNCIFDKPHGFVPSFLMQQQDLVVLEPATPI</sequence>
<evidence type="ECO:0000256" key="2">
    <source>
        <dbReference type="ARBA" id="ARBA00022737"/>
    </source>
</evidence>
<evidence type="ECO:0000313" key="4">
    <source>
        <dbReference type="Proteomes" id="UP000515151"/>
    </source>
</evidence>
<evidence type="ECO:0000256" key="1">
    <source>
        <dbReference type="ARBA" id="ARBA00022614"/>
    </source>
</evidence>
<accession>A0A6P8D182</accession>
<dbReference type="PANTHER" id="PTHR48056">
    <property type="entry name" value="LRR RECEPTOR-LIKE SERINE/THREONINE-PROTEIN KINASE-RELATED"/>
    <property type="match status" value="1"/>
</dbReference>
<dbReference type="InterPro" id="IPR032675">
    <property type="entry name" value="LRR_dom_sf"/>
</dbReference>
<dbReference type="AlphaFoldDB" id="A0A6P8D182"/>
<dbReference type="GO" id="GO:0005524">
    <property type="term" value="F:ATP binding"/>
    <property type="evidence" value="ECO:0007669"/>
    <property type="project" value="UniProtKB-KW"/>
</dbReference>
<dbReference type="SMART" id="SM00369">
    <property type="entry name" value="LRR_TYP"/>
    <property type="match status" value="5"/>
</dbReference>
<dbReference type="GO" id="GO:0033612">
    <property type="term" value="F:receptor serine/threonine kinase binding"/>
    <property type="evidence" value="ECO:0007669"/>
    <property type="project" value="TreeGrafter"/>
</dbReference>
<reference evidence="5 6" key="2">
    <citation type="submission" date="2025-04" db="UniProtKB">
        <authorList>
            <consortium name="RefSeq"/>
        </authorList>
    </citation>
    <scope>IDENTIFICATION</scope>
    <source>
        <tissue evidence="5 6">Leaf</tissue>
    </source>
</reference>
<evidence type="ECO:0000313" key="5">
    <source>
        <dbReference type="RefSeq" id="XP_031387400.1"/>
    </source>
</evidence>
<dbReference type="RefSeq" id="XP_031387400.1">
    <property type="nucleotide sequence ID" value="XM_031531540.1"/>
</dbReference>
<dbReference type="SUPFAM" id="SSF52058">
    <property type="entry name" value="L domain-like"/>
    <property type="match status" value="1"/>
</dbReference>
<dbReference type="Proteomes" id="UP000515151">
    <property type="component" value="Chromosome 3"/>
</dbReference>
<proteinExistence type="predicted"/>
<dbReference type="PANTHER" id="PTHR48056:SF85">
    <property type="entry name" value="LEUCINE-RICH REPEAT-CONTAINING N-TERMINAL PLANT-TYPE DOMAIN-CONTAINING PROTEIN"/>
    <property type="match status" value="1"/>
</dbReference>
<keyword evidence="1" id="KW-0433">Leucine-rich repeat</keyword>
<name>A0A6P8D182_PUNGR</name>